<dbReference type="AlphaFoldDB" id="A0AAV4B7R1"/>
<dbReference type="EMBL" id="BLXT01004603">
    <property type="protein sequence ID" value="GFO15122.1"/>
    <property type="molecule type" value="Genomic_DNA"/>
</dbReference>
<comment type="caution">
    <text evidence="1">The sequence shown here is derived from an EMBL/GenBank/DDBJ whole genome shotgun (WGS) entry which is preliminary data.</text>
</comment>
<proteinExistence type="predicted"/>
<sequence>MSDCDFAGHENHHLAIGIDCVVTPKTHGKMLVLRTIELAEHISREHVIAITNSATTSDKKLRPVPLSRRPAIGKEAKLMNILDIWREMKNYFISRQISYLCFSSFTVIGHYIHSCTVHQQFYNRRLVHEPPQHPQLHSRQPVHQHLYSCQTVYHLPQHQQLYGRRLANQQLTVVGQCIISYTVVCQYIGHLYIKSSSVVVAGKYISHFNVSSFRVVASTSAALQSSAITSTGYNHRPVHPPPLTSGALQSLVSTSGALHSASTSAISTLGGLQSSGSASTILQSSGRTSVTSKSAALQSSPIHQELYSRRLEHQQATVVGQQISSSTVVS</sequence>
<protein>
    <submittedName>
        <fullName evidence="1">Uncharacterized protein</fullName>
    </submittedName>
</protein>
<gene>
    <name evidence="1" type="ORF">PoB_004162700</name>
</gene>
<name>A0AAV4B7R1_9GAST</name>
<dbReference type="Proteomes" id="UP000735302">
    <property type="component" value="Unassembled WGS sequence"/>
</dbReference>
<evidence type="ECO:0000313" key="1">
    <source>
        <dbReference type="EMBL" id="GFO15122.1"/>
    </source>
</evidence>
<evidence type="ECO:0000313" key="2">
    <source>
        <dbReference type="Proteomes" id="UP000735302"/>
    </source>
</evidence>
<reference evidence="1 2" key="1">
    <citation type="journal article" date="2021" name="Elife">
        <title>Chloroplast acquisition without the gene transfer in kleptoplastic sea slugs, Plakobranchus ocellatus.</title>
        <authorList>
            <person name="Maeda T."/>
            <person name="Takahashi S."/>
            <person name="Yoshida T."/>
            <person name="Shimamura S."/>
            <person name="Takaki Y."/>
            <person name="Nagai Y."/>
            <person name="Toyoda A."/>
            <person name="Suzuki Y."/>
            <person name="Arimoto A."/>
            <person name="Ishii H."/>
            <person name="Satoh N."/>
            <person name="Nishiyama T."/>
            <person name="Hasebe M."/>
            <person name="Maruyama T."/>
            <person name="Minagawa J."/>
            <person name="Obokata J."/>
            <person name="Shigenobu S."/>
        </authorList>
    </citation>
    <scope>NUCLEOTIDE SEQUENCE [LARGE SCALE GENOMIC DNA]</scope>
</reference>
<accession>A0AAV4B7R1</accession>
<keyword evidence="2" id="KW-1185">Reference proteome</keyword>
<organism evidence="1 2">
    <name type="scientific">Plakobranchus ocellatus</name>
    <dbReference type="NCBI Taxonomy" id="259542"/>
    <lineage>
        <taxon>Eukaryota</taxon>
        <taxon>Metazoa</taxon>
        <taxon>Spiralia</taxon>
        <taxon>Lophotrochozoa</taxon>
        <taxon>Mollusca</taxon>
        <taxon>Gastropoda</taxon>
        <taxon>Heterobranchia</taxon>
        <taxon>Euthyneura</taxon>
        <taxon>Panpulmonata</taxon>
        <taxon>Sacoglossa</taxon>
        <taxon>Placobranchoidea</taxon>
        <taxon>Plakobranchidae</taxon>
        <taxon>Plakobranchus</taxon>
    </lineage>
</organism>